<dbReference type="Proteomes" id="UP001596496">
    <property type="component" value="Unassembled WGS sequence"/>
</dbReference>
<feature type="transmembrane region" description="Helical" evidence="1">
    <location>
        <begin position="526"/>
        <end position="551"/>
    </location>
</feature>
<name>A0ABW2P4Q9_9ACTN</name>
<keyword evidence="5" id="KW-1185">Reference proteome</keyword>
<protein>
    <submittedName>
        <fullName evidence="4">Alpha/beta hydrolase</fullName>
    </submittedName>
</protein>
<proteinExistence type="predicted"/>
<gene>
    <name evidence="4" type="ORF">ACFQSB_11225</name>
</gene>
<dbReference type="PANTHER" id="PTHR43433">
    <property type="entry name" value="HYDROLASE, ALPHA/BETA FOLD FAMILY PROTEIN"/>
    <property type="match status" value="1"/>
</dbReference>
<feature type="transmembrane region" description="Helical" evidence="1">
    <location>
        <begin position="563"/>
        <end position="586"/>
    </location>
</feature>
<feature type="domain" description="AB hydrolase-1" evidence="2">
    <location>
        <begin position="110"/>
        <end position="256"/>
    </location>
</feature>
<dbReference type="Gene3D" id="3.40.50.1820">
    <property type="entry name" value="alpha/beta hydrolase"/>
    <property type="match status" value="1"/>
</dbReference>
<evidence type="ECO:0000259" key="3">
    <source>
        <dbReference type="Pfam" id="PF08386"/>
    </source>
</evidence>
<dbReference type="GO" id="GO:0016787">
    <property type="term" value="F:hydrolase activity"/>
    <property type="evidence" value="ECO:0007669"/>
    <property type="project" value="UniProtKB-KW"/>
</dbReference>
<dbReference type="InterPro" id="IPR029058">
    <property type="entry name" value="AB_hydrolase_fold"/>
</dbReference>
<dbReference type="EMBL" id="JBHTCG010000006">
    <property type="protein sequence ID" value="MFC7382778.1"/>
    <property type="molecule type" value="Genomic_DNA"/>
</dbReference>
<dbReference type="Pfam" id="PF00561">
    <property type="entry name" value="Abhydrolase_1"/>
    <property type="match status" value="1"/>
</dbReference>
<evidence type="ECO:0000313" key="4">
    <source>
        <dbReference type="EMBL" id="MFC7382778.1"/>
    </source>
</evidence>
<accession>A0ABW2P4Q9</accession>
<dbReference type="SUPFAM" id="SSF53474">
    <property type="entry name" value="alpha/beta-Hydrolases"/>
    <property type="match status" value="1"/>
</dbReference>
<sequence>MHRPFRGFTRLTRRWPALGFTLLTLLTLTSALLPATLAPPSAAAAAPPLTDATTARVPRVEAAVCPVPVPAGTQCGFLVVPERRDVGDSREIRVGYALHRSTAADRRPDPVVYTSGGPASASVQLTGYLTDMPLGRDRDVVVLEQRGSRWSRPRLDCPEIARALLDTLSMPGGPADPAEHARMASGATACRDRLTRQGVDLRGYVTSEIAADVVDLRRALGYDRWNLFGVSYSTRSMLAAAEADPEGTRSVVLDSFLPPLTRRYDEAAADLAGSVASLGREWAGLSGRFATMVRRLNQRPAQVRTSDPLTGRPITVRLTGDDVATILDEAMHEVDVLPVVPALVDAVADGDDRPLQVLADQAGGGLVSHEFGLFYAVMCQDEAPFNTFSGQGHPRLFTVEADKAVCDAWGLPASPSAVLTRGPAPTAPRRGVSAPVLVVGGEFDPTTPVAKARSAARALPGARVVEFAGVGHAVFLSSRCGRQTISAFVSDPRAAAPCDPGRASYAISGPGDFHVTPVVYRVSTGAWWLLIPFALFLVTSFGQLVVGMRALVRQSAAGRVSSVVALTTVAGFTGVTFILLTAVGLYSAAASNQTALGIGIPSAVLWYGTVAALSAALSLVALLRSRLHWQTAVPVAAAVTLLLWWVLYL</sequence>
<dbReference type="RefSeq" id="WP_380826104.1">
    <property type="nucleotide sequence ID" value="NZ_JBHTCG010000006.1"/>
</dbReference>
<feature type="domain" description="Peptidase S33 tripeptidyl aminopeptidase-like C-terminal" evidence="3">
    <location>
        <begin position="403"/>
        <end position="494"/>
    </location>
</feature>
<dbReference type="PANTHER" id="PTHR43433:SF5">
    <property type="entry name" value="AB HYDROLASE-1 DOMAIN-CONTAINING PROTEIN"/>
    <property type="match status" value="1"/>
</dbReference>
<dbReference type="Pfam" id="PF08386">
    <property type="entry name" value="Abhydrolase_4"/>
    <property type="match status" value="1"/>
</dbReference>
<organism evidence="4 5">
    <name type="scientific">Sphaerisporangium rhizosphaerae</name>
    <dbReference type="NCBI Taxonomy" id="2269375"/>
    <lineage>
        <taxon>Bacteria</taxon>
        <taxon>Bacillati</taxon>
        <taxon>Actinomycetota</taxon>
        <taxon>Actinomycetes</taxon>
        <taxon>Streptosporangiales</taxon>
        <taxon>Streptosporangiaceae</taxon>
        <taxon>Sphaerisporangium</taxon>
    </lineage>
</organism>
<dbReference type="InterPro" id="IPR000073">
    <property type="entry name" value="AB_hydrolase_1"/>
</dbReference>
<dbReference type="InterPro" id="IPR050471">
    <property type="entry name" value="AB_hydrolase"/>
</dbReference>
<feature type="transmembrane region" description="Helical" evidence="1">
    <location>
        <begin position="598"/>
        <end position="622"/>
    </location>
</feature>
<comment type="caution">
    <text evidence="4">The sequence shown here is derived from an EMBL/GenBank/DDBJ whole genome shotgun (WGS) entry which is preliminary data.</text>
</comment>
<evidence type="ECO:0000256" key="1">
    <source>
        <dbReference type="SAM" id="Phobius"/>
    </source>
</evidence>
<feature type="transmembrane region" description="Helical" evidence="1">
    <location>
        <begin position="629"/>
        <end position="647"/>
    </location>
</feature>
<reference evidence="5" key="1">
    <citation type="journal article" date="2019" name="Int. J. Syst. Evol. Microbiol.">
        <title>The Global Catalogue of Microorganisms (GCM) 10K type strain sequencing project: providing services to taxonomists for standard genome sequencing and annotation.</title>
        <authorList>
            <consortium name="The Broad Institute Genomics Platform"/>
            <consortium name="The Broad Institute Genome Sequencing Center for Infectious Disease"/>
            <person name="Wu L."/>
            <person name="Ma J."/>
        </authorList>
    </citation>
    <scope>NUCLEOTIDE SEQUENCE [LARGE SCALE GENOMIC DNA]</scope>
    <source>
        <strain evidence="5">CECT 7649</strain>
    </source>
</reference>
<keyword evidence="1" id="KW-0812">Transmembrane</keyword>
<evidence type="ECO:0000259" key="2">
    <source>
        <dbReference type="Pfam" id="PF00561"/>
    </source>
</evidence>
<keyword evidence="1" id="KW-1133">Transmembrane helix</keyword>
<keyword evidence="1" id="KW-0472">Membrane</keyword>
<keyword evidence="4" id="KW-0378">Hydrolase</keyword>
<evidence type="ECO:0000313" key="5">
    <source>
        <dbReference type="Proteomes" id="UP001596496"/>
    </source>
</evidence>
<dbReference type="InterPro" id="IPR013595">
    <property type="entry name" value="Pept_S33_TAP-like_C"/>
</dbReference>